<name>A0A9X0CHC5_9CNID</name>
<gene>
    <name evidence="2" type="ORF">OS493_035695</name>
</gene>
<keyword evidence="3" id="KW-1185">Reference proteome</keyword>
<comment type="caution">
    <text evidence="2">The sequence shown here is derived from an EMBL/GenBank/DDBJ whole genome shotgun (WGS) entry which is preliminary data.</text>
</comment>
<feature type="transmembrane region" description="Helical" evidence="1">
    <location>
        <begin position="174"/>
        <end position="203"/>
    </location>
</feature>
<dbReference type="AlphaFoldDB" id="A0A9X0CHC5"/>
<keyword evidence="1" id="KW-0812">Transmembrane</keyword>
<evidence type="ECO:0000313" key="3">
    <source>
        <dbReference type="Proteomes" id="UP001163046"/>
    </source>
</evidence>
<keyword evidence="1" id="KW-0472">Membrane</keyword>
<evidence type="ECO:0000256" key="1">
    <source>
        <dbReference type="SAM" id="Phobius"/>
    </source>
</evidence>
<evidence type="ECO:0000313" key="2">
    <source>
        <dbReference type="EMBL" id="KAJ7351753.1"/>
    </source>
</evidence>
<dbReference type="Proteomes" id="UP001163046">
    <property type="component" value="Unassembled WGS sequence"/>
</dbReference>
<keyword evidence="1" id="KW-1133">Transmembrane helix</keyword>
<feature type="transmembrane region" description="Helical" evidence="1">
    <location>
        <begin position="209"/>
        <end position="235"/>
    </location>
</feature>
<dbReference type="OrthoDB" id="5984215at2759"/>
<organism evidence="2 3">
    <name type="scientific">Desmophyllum pertusum</name>
    <dbReference type="NCBI Taxonomy" id="174260"/>
    <lineage>
        <taxon>Eukaryota</taxon>
        <taxon>Metazoa</taxon>
        <taxon>Cnidaria</taxon>
        <taxon>Anthozoa</taxon>
        <taxon>Hexacorallia</taxon>
        <taxon>Scleractinia</taxon>
        <taxon>Caryophylliina</taxon>
        <taxon>Caryophylliidae</taxon>
        <taxon>Desmophyllum</taxon>
    </lineage>
</organism>
<reference evidence="2" key="1">
    <citation type="submission" date="2023-01" db="EMBL/GenBank/DDBJ databases">
        <title>Genome assembly of the deep-sea coral Lophelia pertusa.</title>
        <authorList>
            <person name="Herrera S."/>
            <person name="Cordes E."/>
        </authorList>
    </citation>
    <scope>NUCLEOTIDE SEQUENCE</scope>
    <source>
        <strain evidence="2">USNM1676648</strain>
        <tissue evidence="2">Polyp</tissue>
    </source>
</reference>
<accession>A0A9X0CHC5</accession>
<feature type="transmembrane region" description="Helical" evidence="1">
    <location>
        <begin position="134"/>
        <end position="167"/>
    </location>
</feature>
<dbReference type="EMBL" id="MU827356">
    <property type="protein sequence ID" value="KAJ7351753.1"/>
    <property type="molecule type" value="Genomic_DNA"/>
</dbReference>
<protein>
    <submittedName>
        <fullName evidence="2">Uncharacterized protein</fullName>
    </submittedName>
</protein>
<sequence>MLAKPDQLFSCTMRVDKQFVLDFNDITSPLAVAFISVVKSSLENYCRIKFGNYFLEIIITRLFQGSVGIDFDMVFQPTSNVSNSGIVQVLKAGNGSKELEYLSIVGDISVTEKLPVTAQTTSPSPSSTAAPEGILLLIVIDVVVVVVVVVVIDVVVVVVVVVIDVVVVAIDVVVVDVVVVAIDVVVVVIDVVVVVIGVVVVVIDVVVVVIDVVVIDVVVVVIDVVVVVVVVVVIVRE</sequence>
<proteinExistence type="predicted"/>